<name>A0A7W3PM57_9MICO</name>
<feature type="transmembrane region" description="Helical" evidence="1">
    <location>
        <begin position="272"/>
        <end position="292"/>
    </location>
</feature>
<feature type="transmembrane region" description="Helical" evidence="1">
    <location>
        <begin position="313"/>
        <end position="333"/>
    </location>
</feature>
<dbReference type="AlphaFoldDB" id="A0A7W3PM57"/>
<feature type="transmembrane region" description="Helical" evidence="1">
    <location>
        <begin position="390"/>
        <end position="411"/>
    </location>
</feature>
<dbReference type="SUPFAM" id="SSF52266">
    <property type="entry name" value="SGNH hydrolase"/>
    <property type="match status" value="1"/>
</dbReference>
<organism evidence="3 4">
    <name type="scientific">Microbacterium halimionae</name>
    <dbReference type="NCBI Taxonomy" id="1526413"/>
    <lineage>
        <taxon>Bacteria</taxon>
        <taxon>Bacillati</taxon>
        <taxon>Actinomycetota</taxon>
        <taxon>Actinomycetes</taxon>
        <taxon>Micrococcales</taxon>
        <taxon>Microbacteriaceae</taxon>
        <taxon>Microbacterium</taxon>
    </lineage>
</organism>
<feature type="transmembrane region" description="Helical" evidence="1">
    <location>
        <begin position="12"/>
        <end position="31"/>
    </location>
</feature>
<dbReference type="GO" id="GO:0016747">
    <property type="term" value="F:acyltransferase activity, transferring groups other than amino-acyl groups"/>
    <property type="evidence" value="ECO:0007669"/>
    <property type="project" value="InterPro"/>
</dbReference>
<feature type="transmembrane region" description="Helical" evidence="1">
    <location>
        <begin position="202"/>
        <end position="223"/>
    </location>
</feature>
<feature type="transmembrane region" description="Helical" evidence="1">
    <location>
        <begin position="175"/>
        <end position="196"/>
    </location>
</feature>
<dbReference type="PANTHER" id="PTHR23028:SF53">
    <property type="entry name" value="ACYL_TRANSF_3 DOMAIN-CONTAINING PROTEIN"/>
    <property type="match status" value="1"/>
</dbReference>
<comment type="caution">
    <text evidence="3">The sequence shown here is derived from an EMBL/GenBank/DDBJ whole genome shotgun (WGS) entry which is preliminary data.</text>
</comment>
<feature type="transmembrane region" description="Helical" evidence="1">
    <location>
        <begin position="235"/>
        <end position="260"/>
    </location>
</feature>
<dbReference type="Pfam" id="PF01757">
    <property type="entry name" value="Acyl_transf_3"/>
    <property type="match status" value="1"/>
</dbReference>
<dbReference type="GO" id="GO:0009103">
    <property type="term" value="P:lipopolysaccharide biosynthetic process"/>
    <property type="evidence" value="ECO:0007669"/>
    <property type="project" value="TreeGrafter"/>
</dbReference>
<feature type="transmembrane region" description="Helical" evidence="1">
    <location>
        <begin position="145"/>
        <end position="168"/>
    </location>
</feature>
<dbReference type="InterPro" id="IPR050879">
    <property type="entry name" value="Acyltransferase_3"/>
</dbReference>
<feature type="transmembrane region" description="Helical" evidence="1">
    <location>
        <begin position="37"/>
        <end position="62"/>
    </location>
</feature>
<dbReference type="CDD" id="cd01840">
    <property type="entry name" value="SGNH_hydrolase_yrhL_like"/>
    <property type="match status" value="1"/>
</dbReference>
<keyword evidence="1" id="KW-1133">Transmembrane helix</keyword>
<feature type="transmembrane region" description="Helical" evidence="1">
    <location>
        <begin position="83"/>
        <end position="102"/>
    </location>
</feature>
<keyword evidence="4" id="KW-1185">Reference proteome</keyword>
<dbReference type="PANTHER" id="PTHR23028">
    <property type="entry name" value="ACETYLTRANSFERASE"/>
    <property type="match status" value="1"/>
</dbReference>
<keyword evidence="1" id="KW-0472">Membrane</keyword>
<accession>A0A7W3PM57</accession>
<reference evidence="3 4" key="1">
    <citation type="submission" date="2020-07" db="EMBL/GenBank/DDBJ databases">
        <title>Sequencing the genomes of 1000 actinobacteria strains.</title>
        <authorList>
            <person name="Klenk H.-P."/>
        </authorList>
    </citation>
    <scope>NUCLEOTIDE SEQUENCE [LARGE SCALE GENOMIC DNA]</scope>
    <source>
        <strain evidence="3 4">DSM 27576</strain>
    </source>
</reference>
<dbReference type="Proteomes" id="UP000526083">
    <property type="component" value="Unassembled WGS sequence"/>
</dbReference>
<dbReference type="RefSeq" id="WP_167046184.1">
    <property type="nucleotide sequence ID" value="NZ_JAAOZB010000001.1"/>
</dbReference>
<dbReference type="GO" id="GO:0016020">
    <property type="term" value="C:membrane"/>
    <property type="evidence" value="ECO:0007669"/>
    <property type="project" value="TreeGrafter"/>
</dbReference>
<evidence type="ECO:0000259" key="2">
    <source>
        <dbReference type="Pfam" id="PF01757"/>
    </source>
</evidence>
<feature type="transmembrane region" description="Helical" evidence="1">
    <location>
        <begin position="339"/>
        <end position="360"/>
    </location>
</feature>
<dbReference type="InterPro" id="IPR002656">
    <property type="entry name" value="Acyl_transf_3_dom"/>
</dbReference>
<proteinExistence type="predicted"/>
<keyword evidence="1" id="KW-0812">Transmembrane</keyword>
<evidence type="ECO:0000313" key="3">
    <source>
        <dbReference type="EMBL" id="MBA8816868.1"/>
    </source>
</evidence>
<gene>
    <name evidence="3" type="ORF">FHX48_001961</name>
</gene>
<protein>
    <submittedName>
        <fullName evidence="3">Peptidoglycan/LPS O-acetylase OafA/YrhL</fullName>
    </submittedName>
</protein>
<evidence type="ECO:0000313" key="4">
    <source>
        <dbReference type="Proteomes" id="UP000526083"/>
    </source>
</evidence>
<feature type="domain" description="Acyltransferase 3" evidence="2">
    <location>
        <begin position="15"/>
        <end position="356"/>
    </location>
</feature>
<sequence length="623" mass="66122">MKTAASPPPKTARYAGLDGLRAVAVILVVLYHLFPGWIFQSGFIGVDVFFVISGFLITSLLLRERVSTGKIALFSFWRRRARRLLPALALVLTVCSSLAWIVGGDVLVRLGQQLLSAVTFSYNWVSIADGSAYFNAAMPELFRNLWSLAVEEQFYVVWPLILPLFLLIPRARFRVLIASALAVVSAAWMAVLVSTGGDLTRAYFGTESHGFGLLIGVALAFGMKRALSDPRPRMHLLLVRVAVGAVGAAAIAALIGVALLPEVDGVASFPGVLLTAGILTGVAIVAGSWPGVGIGRALDAPPLRWIGRRSYGLYLWHWPILVLLMSATSQSTAASNVPVTIGVVAVVITVVAAALSYRYLEVPVRRYGFRVCVSRLLEHLRGAPASRFRAIAALAAFALVLGGTSAAVAAAPAVTSSEAVVAAGAAAVEQARHKVPPAPRTLFPKPLPALEPIQGDQISAVGDSVMLASAPALIERFPGIAIDAAVSRSMWQGVSVLQDLADSGRLRDHVIVALGTNGAIDVEALDRIESIVGPTRQLILVNAFAPRDWIDGVNAELARFSAIHRNVELADWSGAIAPHIDLLSGDKIHPGESGGRIFCDTVDTAMKDLQRAQLARAGQDLLP</sequence>
<evidence type="ECO:0000256" key="1">
    <source>
        <dbReference type="SAM" id="Phobius"/>
    </source>
</evidence>
<dbReference type="EMBL" id="JACGWY010000003">
    <property type="protein sequence ID" value="MBA8816868.1"/>
    <property type="molecule type" value="Genomic_DNA"/>
</dbReference>